<feature type="compositionally biased region" description="Low complexity" evidence="1">
    <location>
        <begin position="617"/>
        <end position="627"/>
    </location>
</feature>
<protein>
    <submittedName>
        <fullName evidence="3">Uncharacterized protein</fullName>
    </submittedName>
</protein>
<accession>A0AAN6XMD3</accession>
<keyword evidence="2" id="KW-1133">Transmembrane helix</keyword>
<reference evidence="3" key="2">
    <citation type="submission" date="2023-05" db="EMBL/GenBank/DDBJ databases">
        <authorList>
            <consortium name="Lawrence Berkeley National Laboratory"/>
            <person name="Steindorff A."/>
            <person name="Hensen N."/>
            <person name="Bonometti L."/>
            <person name="Westerberg I."/>
            <person name="Brannstrom I.O."/>
            <person name="Guillou S."/>
            <person name="Cros-Aarteil S."/>
            <person name="Calhoun S."/>
            <person name="Haridas S."/>
            <person name="Kuo A."/>
            <person name="Mondo S."/>
            <person name="Pangilinan J."/>
            <person name="Riley R."/>
            <person name="Labutti K."/>
            <person name="Andreopoulos B."/>
            <person name="Lipzen A."/>
            <person name="Chen C."/>
            <person name="Yanf M."/>
            <person name="Daum C."/>
            <person name="Ng V."/>
            <person name="Clum A."/>
            <person name="Ohm R."/>
            <person name="Martin F."/>
            <person name="Silar P."/>
            <person name="Natvig D."/>
            <person name="Lalanne C."/>
            <person name="Gautier V."/>
            <person name="Ament-Velasquez S.L."/>
            <person name="Kruys A."/>
            <person name="Hutchinson M.I."/>
            <person name="Powell A.J."/>
            <person name="Barry K."/>
            <person name="Miller A.N."/>
            <person name="Grigoriev I.V."/>
            <person name="Debuchy R."/>
            <person name="Gladieux P."/>
            <person name="Thoren M.H."/>
            <person name="Johannesson H."/>
        </authorList>
    </citation>
    <scope>NUCLEOTIDE SEQUENCE</scope>
    <source>
        <strain evidence="3">CBS 315.58</strain>
    </source>
</reference>
<feature type="compositionally biased region" description="Basic and acidic residues" evidence="1">
    <location>
        <begin position="392"/>
        <end position="407"/>
    </location>
</feature>
<feature type="region of interest" description="Disordered" evidence="1">
    <location>
        <begin position="129"/>
        <end position="197"/>
    </location>
</feature>
<feature type="region of interest" description="Disordered" evidence="1">
    <location>
        <begin position="254"/>
        <end position="641"/>
    </location>
</feature>
<gene>
    <name evidence="3" type="ORF">QBC40DRAFT_251063</name>
</gene>
<evidence type="ECO:0000256" key="1">
    <source>
        <dbReference type="SAM" id="MobiDB-lite"/>
    </source>
</evidence>
<evidence type="ECO:0000313" key="3">
    <source>
        <dbReference type="EMBL" id="KAK4203369.1"/>
    </source>
</evidence>
<comment type="caution">
    <text evidence="3">The sequence shown here is derived from an EMBL/GenBank/DDBJ whole genome shotgun (WGS) entry which is preliminary data.</text>
</comment>
<feature type="region of interest" description="Disordered" evidence="1">
    <location>
        <begin position="212"/>
        <end position="232"/>
    </location>
</feature>
<sequence length="641" mass="69673">MPPQNNNNFGVTLVGVFVTLGGLALCWLLWKTNCCGHVKLRNNPPKKPPPSEAQPSSKRTRRDDTESRNTNIRNESQTQRPSMIVAVELGGTFNYLGSADIERVPRNTELDKERQTRGVLTHTEWIPSKFNEDPYRSNDQTTSFLEGESSCSSARQTSQHGSSTFRKEPLHPSLSQHEPASASNIAPSTSKGHFSNRELTLVTTDSARAKLRIQQPTKQDSQEQKPTIAKATNESVLDNRACLATFTSDSFSYGVEKDTASNSRAPSSSSNHPSLAQNGQYLGDIPREEGFDGKPDAEDTTGEGTGEDDASKEIISENRGAEGDAGGDKTTECLNKYSEDKGILQNGGCGDAVGPQGTGERMTSSQVRPPKDSRGDDTEDLTGKAVAEGGFEDTKPKEEVPEERIQEAQKPGVEEVDEEKAAEISKEDEEKKMSAEEGDLREGQFEERPVDSDHTIATEVPEERGKLVHENKEDSPPKEDGEEWERKNEAPESGATDNDGDNPWAGGNECSNDNEWNTVKEDAEANTNTGWGDPEPSPNEASAEQPKAEGNPPRQEAPTEATLTKKTNIKNSPTKHRSRNGVAKEQARTRSPLGDASSVGNKQQTTGKKGSPKKGRASAPSKASSSRDLGIEAQASRNDDW</sequence>
<feature type="compositionally biased region" description="Basic and acidic residues" evidence="1">
    <location>
        <begin position="309"/>
        <end position="342"/>
    </location>
</feature>
<feature type="compositionally biased region" description="Polar residues" evidence="1">
    <location>
        <begin position="598"/>
        <end position="608"/>
    </location>
</feature>
<reference evidence="3" key="1">
    <citation type="journal article" date="2023" name="Mol. Phylogenet. Evol.">
        <title>Genome-scale phylogeny and comparative genomics of the fungal order Sordariales.</title>
        <authorList>
            <person name="Hensen N."/>
            <person name="Bonometti L."/>
            <person name="Westerberg I."/>
            <person name="Brannstrom I.O."/>
            <person name="Guillou S."/>
            <person name="Cros-Aarteil S."/>
            <person name="Calhoun S."/>
            <person name="Haridas S."/>
            <person name="Kuo A."/>
            <person name="Mondo S."/>
            <person name="Pangilinan J."/>
            <person name="Riley R."/>
            <person name="LaButti K."/>
            <person name="Andreopoulos B."/>
            <person name="Lipzen A."/>
            <person name="Chen C."/>
            <person name="Yan M."/>
            <person name="Daum C."/>
            <person name="Ng V."/>
            <person name="Clum A."/>
            <person name="Steindorff A."/>
            <person name="Ohm R.A."/>
            <person name="Martin F."/>
            <person name="Silar P."/>
            <person name="Natvig D.O."/>
            <person name="Lalanne C."/>
            <person name="Gautier V."/>
            <person name="Ament-Velasquez S.L."/>
            <person name="Kruys A."/>
            <person name="Hutchinson M.I."/>
            <person name="Powell A.J."/>
            <person name="Barry K."/>
            <person name="Miller A.N."/>
            <person name="Grigoriev I.V."/>
            <person name="Debuchy R."/>
            <person name="Gladieux P."/>
            <person name="Hiltunen Thoren M."/>
            <person name="Johannesson H."/>
        </authorList>
    </citation>
    <scope>NUCLEOTIDE SEQUENCE</scope>
    <source>
        <strain evidence="3">CBS 315.58</strain>
    </source>
</reference>
<feature type="compositionally biased region" description="Polar residues" evidence="1">
    <location>
        <begin position="173"/>
        <end position="197"/>
    </location>
</feature>
<feature type="compositionally biased region" description="Basic and acidic residues" evidence="1">
    <location>
        <begin position="285"/>
        <end position="297"/>
    </location>
</feature>
<evidence type="ECO:0000313" key="4">
    <source>
        <dbReference type="Proteomes" id="UP001303160"/>
    </source>
</evidence>
<keyword evidence="2" id="KW-0812">Transmembrane</keyword>
<feature type="compositionally biased region" description="Acidic residues" evidence="1">
    <location>
        <begin position="298"/>
        <end position="308"/>
    </location>
</feature>
<keyword evidence="2" id="KW-0472">Membrane</keyword>
<feature type="compositionally biased region" description="Low complexity" evidence="1">
    <location>
        <begin position="260"/>
        <end position="274"/>
    </location>
</feature>
<organism evidence="3 4">
    <name type="scientific">Triangularia verruculosa</name>
    <dbReference type="NCBI Taxonomy" id="2587418"/>
    <lineage>
        <taxon>Eukaryota</taxon>
        <taxon>Fungi</taxon>
        <taxon>Dikarya</taxon>
        <taxon>Ascomycota</taxon>
        <taxon>Pezizomycotina</taxon>
        <taxon>Sordariomycetes</taxon>
        <taxon>Sordariomycetidae</taxon>
        <taxon>Sordariales</taxon>
        <taxon>Podosporaceae</taxon>
        <taxon>Triangularia</taxon>
    </lineage>
</organism>
<dbReference type="EMBL" id="MU863889">
    <property type="protein sequence ID" value="KAK4203369.1"/>
    <property type="molecule type" value="Genomic_DNA"/>
</dbReference>
<dbReference type="Proteomes" id="UP001303160">
    <property type="component" value="Unassembled WGS sequence"/>
</dbReference>
<feature type="compositionally biased region" description="Polar residues" evidence="1">
    <location>
        <begin position="561"/>
        <end position="572"/>
    </location>
</feature>
<name>A0AAN6XMD3_9PEZI</name>
<feature type="compositionally biased region" description="Basic and acidic residues" evidence="1">
    <location>
        <begin position="419"/>
        <end position="490"/>
    </location>
</feature>
<feature type="region of interest" description="Disordered" evidence="1">
    <location>
        <begin position="39"/>
        <end position="80"/>
    </location>
</feature>
<proteinExistence type="predicted"/>
<feature type="transmembrane region" description="Helical" evidence="2">
    <location>
        <begin position="9"/>
        <end position="30"/>
    </location>
</feature>
<keyword evidence="4" id="KW-1185">Reference proteome</keyword>
<evidence type="ECO:0000256" key="2">
    <source>
        <dbReference type="SAM" id="Phobius"/>
    </source>
</evidence>
<feature type="compositionally biased region" description="Polar residues" evidence="1">
    <location>
        <begin position="137"/>
        <end position="164"/>
    </location>
</feature>
<dbReference type="AlphaFoldDB" id="A0AAN6XMD3"/>
<feature type="compositionally biased region" description="Polar residues" evidence="1">
    <location>
        <begin position="68"/>
        <end position="80"/>
    </location>
</feature>